<evidence type="ECO:0000313" key="4">
    <source>
        <dbReference type="WBParaSite" id="GPLIN_001629200"/>
    </source>
</evidence>
<dbReference type="WBParaSite" id="GPLIN_001629200">
    <property type="protein sequence ID" value="GPLIN_001629200"/>
    <property type="gene ID" value="GPLIN_001629200"/>
</dbReference>
<dbReference type="Pfam" id="PF07714">
    <property type="entry name" value="PK_Tyr_Ser-Thr"/>
    <property type="match status" value="1"/>
</dbReference>
<name>A0A183CTT4_GLOPA</name>
<protein>
    <submittedName>
        <fullName evidence="4">Protein kinase domain-containing protein</fullName>
    </submittedName>
</protein>
<feature type="domain" description="Protein kinase" evidence="2">
    <location>
        <begin position="93"/>
        <end position="159"/>
    </location>
</feature>
<dbReference type="InterPro" id="IPR011009">
    <property type="entry name" value="Kinase-like_dom_sf"/>
</dbReference>
<feature type="compositionally biased region" description="Polar residues" evidence="1">
    <location>
        <begin position="45"/>
        <end position="56"/>
    </location>
</feature>
<evidence type="ECO:0000259" key="2">
    <source>
        <dbReference type="PROSITE" id="PS50011"/>
    </source>
</evidence>
<proteinExistence type="predicted"/>
<feature type="region of interest" description="Disordered" evidence="1">
    <location>
        <begin position="45"/>
        <end position="78"/>
    </location>
</feature>
<accession>A0A183CTT4</accession>
<dbReference type="SUPFAM" id="SSF56112">
    <property type="entry name" value="Protein kinase-like (PK-like)"/>
    <property type="match status" value="1"/>
</dbReference>
<dbReference type="GO" id="GO:0004672">
    <property type="term" value="F:protein kinase activity"/>
    <property type="evidence" value="ECO:0007669"/>
    <property type="project" value="InterPro"/>
</dbReference>
<organism evidence="3 4">
    <name type="scientific">Globodera pallida</name>
    <name type="common">Potato cyst nematode worm</name>
    <name type="synonym">Heterodera pallida</name>
    <dbReference type="NCBI Taxonomy" id="36090"/>
    <lineage>
        <taxon>Eukaryota</taxon>
        <taxon>Metazoa</taxon>
        <taxon>Ecdysozoa</taxon>
        <taxon>Nematoda</taxon>
        <taxon>Chromadorea</taxon>
        <taxon>Rhabditida</taxon>
        <taxon>Tylenchina</taxon>
        <taxon>Tylenchomorpha</taxon>
        <taxon>Tylenchoidea</taxon>
        <taxon>Heteroderidae</taxon>
        <taxon>Heteroderinae</taxon>
        <taxon>Globodera</taxon>
    </lineage>
</organism>
<sequence>MLAQSTDVAALVAQCSSASISKSGSLKLSTGSMPSERLDVLAVQRQQRSASMQQHKASLAGEPKRRASTMGNRNGTFGGSGMELRKVALDNDYNLLKELSSGHFGTVQLTEHKQSRQKVALKMFTRPATKQADFLHEYQLARFLSAHPNILDTFDGCFE</sequence>
<dbReference type="InterPro" id="IPR001245">
    <property type="entry name" value="Ser-Thr/Tyr_kinase_cat_dom"/>
</dbReference>
<evidence type="ECO:0000256" key="1">
    <source>
        <dbReference type="SAM" id="MobiDB-lite"/>
    </source>
</evidence>
<dbReference type="Gene3D" id="3.30.200.20">
    <property type="entry name" value="Phosphorylase Kinase, domain 1"/>
    <property type="match status" value="1"/>
</dbReference>
<dbReference type="AlphaFoldDB" id="A0A183CTT4"/>
<reference evidence="3" key="2">
    <citation type="submission" date="2014-05" db="EMBL/GenBank/DDBJ databases">
        <title>The genome and life-stage specific transcriptomes of Globodera pallida elucidate key aspects of plant parasitism by a cyst nematode.</title>
        <authorList>
            <person name="Cotton J.A."/>
            <person name="Lilley C.J."/>
            <person name="Jones L.M."/>
            <person name="Kikuchi T."/>
            <person name="Reid A.J."/>
            <person name="Thorpe P."/>
            <person name="Tsai I.J."/>
            <person name="Beasley H."/>
            <person name="Blok V."/>
            <person name="Cock P.J.A."/>
            <person name="Van den Akker S.E."/>
            <person name="Holroyd N."/>
            <person name="Hunt M."/>
            <person name="Mantelin S."/>
            <person name="Naghra H."/>
            <person name="Pain A."/>
            <person name="Palomares-Rius J.E."/>
            <person name="Zarowiecki M."/>
            <person name="Berriman M."/>
            <person name="Jones J.T."/>
            <person name="Urwin P.E."/>
        </authorList>
    </citation>
    <scope>NUCLEOTIDE SEQUENCE [LARGE SCALE GENOMIC DNA]</scope>
    <source>
        <strain evidence="3">Lindley</strain>
    </source>
</reference>
<keyword evidence="3" id="KW-1185">Reference proteome</keyword>
<dbReference type="GO" id="GO:0005524">
    <property type="term" value="F:ATP binding"/>
    <property type="evidence" value="ECO:0007669"/>
    <property type="project" value="InterPro"/>
</dbReference>
<dbReference type="InterPro" id="IPR000719">
    <property type="entry name" value="Prot_kinase_dom"/>
</dbReference>
<dbReference type="Proteomes" id="UP000050741">
    <property type="component" value="Unassembled WGS sequence"/>
</dbReference>
<reference evidence="4" key="3">
    <citation type="submission" date="2016-06" db="UniProtKB">
        <authorList>
            <consortium name="WormBaseParasite"/>
        </authorList>
    </citation>
    <scope>IDENTIFICATION</scope>
</reference>
<evidence type="ECO:0000313" key="3">
    <source>
        <dbReference type="Proteomes" id="UP000050741"/>
    </source>
</evidence>
<dbReference type="PROSITE" id="PS50011">
    <property type="entry name" value="PROTEIN_KINASE_DOM"/>
    <property type="match status" value="1"/>
</dbReference>
<reference evidence="3" key="1">
    <citation type="submission" date="2013-12" db="EMBL/GenBank/DDBJ databases">
        <authorList>
            <person name="Aslett M."/>
        </authorList>
    </citation>
    <scope>NUCLEOTIDE SEQUENCE [LARGE SCALE GENOMIC DNA]</scope>
    <source>
        <strain evidence="3">Lindley</strain>
    </source>
</reference>